<feature type="domain" description="SAM-dependent MTase RsmB/NOP-type" evidence="6">
    <location>
        <begin position="126"/>
        <end position="393"/>
    </location>
</feature>
<sequence length="393" mass="45530">MIKKFIKGHISKFLNLWQQELELKKEQANPIDSMLRNYLKENKALGSNDRKLFTDNVYKLVRHKVYLDTISPKPLSWEGRLDTIYTEKFATQRKNMSLLPHVRASCPKDLFDVLCDSFGEEKAIEICMAQNLRAPLTVRVNPIKISREELIQKWRDVNKFAIKPTEFSPYGITFTTDKNENLYELPEFKRGYFEIQDEASQLAAFKVKCQIGDHVLDYCAGAGGKSLAFAPYLKGTGQIYLHDTRDYILQEAKKRFNKAGIQNVQFHTQESLNNNKNKLVKKFDWVVCDVPCTGTGTLRRNPDLKYKFSRNRLKYFVDLQASVFKEALPFVKPKTGKIVYSTCSLLQEENIFQITKFCKEFNLEVVDGKHFQTTPGKDVEMDGFFCAVLQFKN</sequence>
<dbReference type="Pfam" id="PF22458">
    <property type="entry name" value="RsmF-B_ferredox"/>
    <property type="match status" value="1"/>
</dbReference>
<dbReference type="InterPro" id="IPR049560">
    <property type="entry name" value="MeTrfase_RsmB-F_NOP2_cat"/>
</dbReference>
<dbReference type="HOGENOM" id="CLU_005316_0_2_1"/>
<dbReference type="eggNOG" id="KOG1122">
    <property type="taxonomic scope" value="Eukaryota"/>
</dbReference>
<dbReference type="RefSeq" id="XP_001022219.2">
    <property type="nucleotide sequence ID" value="XM_001022219.3"/>
</dbReference>
<dbReference type="SUPFAM" id="SSF53335">
    <property type="entry name" value="S-adenosyl-L-methionine-dependent methyltransferases"/>
    <property type="match status" value="1"/>
</dbReference>
<dbReference type="CDD" id="cd02440">
    <property type="entry name" value="AdoMet_MTases"/>
    <property type="match status" value="1"/>
</dbReference>
<dbReference type="Gene3D" id="3.40.50.150">
    <property type="entry name" value="Vaccinia Virus protein VP39"/>
    <property type="match status" value="1"/>
</dbReference>
<dbReference type="EMBL" id="GG662548">
    <property type="protein sequence ID" value="EAS01974.2"/>
    <property type="molecule type" value="Genomic_DNA"/>
</dbReference>
<evidence type="ECO:0000256" key="2">
    <source>
        <dbReference type="ARBA" id="ARBA00022679"/>
    </source>
</evidence>
<name>I7M9J8_TETTS</name>
<evidence type="ECO:0000256" key="1">
    <source>
        <dbReference type="ARBA" id="ARBA00022603"/>
    </source>
</evidence>
<protein>
    <submittedName>
        <fullName evidence="7">NOL1/NOP2/Sun family protein</fullName>
    </submittedName>
</protein>
<evidence type="ECO:0000313" key="7">
    <source>
        <dbReference type="EMBL" id="EAS01974.2"/>
    </source>
</evidence>
<dbReference type="InParanoid" id="I7M9J8"/>
<feature type="binding site" evidence="5">
    <location>
        <position position="289"/>
    </location>
    <ligand>
        <name>S-adenosyl-L-methionine</name>
        <dbReference type="ChEBI" id="CHEBI:59789"/>
    </ligand>
</feature>
<dbReference type="PANTHER" id="PTHR22807:SF54">
    <property type="entry name" value="CHROMOSOME UNDETERMINED SCAFFOLD_82, WHOLE GENOME SHOTGUN SEQUENCE"/>
    <property type="match status" value="1"/>
</dbReference>
<feature type="active site" description="Nucleophile" evidence="5">
    <location>
        <position position="343"/>
    </location>
</feature>
<dbReference type="OrthoDB" id="4418812at2759"/>
<dbReference type="GeneID" id="7838186"/>
<dbReference type="InterPro" id="IPR054728">
    <property type="entry name" value="RsmB-like_ferredoxin"/>
</dbReference>
<dbReference type="Pfam" id="PF01189">
    <property type="entry name" value="Methyltr_RsmB-F"/>
    <property type="match status" value="1"/>
</dbReference>
<dbReference type="STRING" id="312017.I7M9J8"/>
<dbReference type="GO" id="GO:0003723">
    <property type="term" value="F:RNA binding"/>
    <property type="evidence" value="ECO:0007669"/>
    <property type="project" value="UniProtKB-UniRule"/>
</dbReference>
<dbReference type="OMA" id="PDAKWKL"/>
<dbReference type="Gene3D" id="3.30.70.1170">
    <property type="entry name" value="Sun protein, domain 3"/>
    <property type="match status" value="1"/>
</dbReference>
<dbReference type="Proteomes" id="UP000009168">
    <property type="component" value="Unassembled WGS sequence"/>
</dbReference>
<dbReference type="InterPro" id="IPR029063">
    <property type="entry name" value="SAM-dependent_MTases_sf"/>
</dbReference>
<keyword evidence="1 5" id="KW-0489">Methyltransferase</keyword>
<evidence type="ECO:0000256" key="4">
    <source>
        <dbReference type="ARBA" id="ARBA00022884"/>
    </source>
</evidence>
<keyword evidence="3 5" id="KW-0949">S-adenosyl-L-methionine</keyword>
<evidence type="ECO:0000256" key="3">
    <source>
        <dbReference type="ARBA" id="ARBA00022691"/>
    </source>
</evidence>
<dbReference type="FunCoup" id="I7M9J8">
    <property type="interactions" value="70"/>
</dbReference>
<proteinExistence type="inferred from homology"/>
<dbReference type="PRINTS" id="PR02008">
    <property type="entry name" value="RCMTFAMILY"/>
</dbReference>
<dbReference type="PROSITE" id="PS51686">
    <property type="entry name" value="SAM_MT_RSMB_NOP"/>
    <property type="match status" value="1"/>
</dbReference>
<organism evidence="7 8">
    <name type="scientific">Tetrahymena thermophila (strain SB210)</name>
    <dbReference type="NCBI Taxonomy" id="312017"/>
    <lineage>
        <taxon>Eukaryota</taxon>
        <taxon>Sar</taxon>
        <taxon>Alveolata</taxon>
        <taxon>Ciliophora</taxon>
        <taxon>Intramacronucleata</taxon>
        <taxon>Oligohymenophorea</taxon>
        <taxon>Hymenostomatida</taxon>
        <taxon>Tetrahymenina</taxon>
        <taxon>Tetrahymenidae</taxon>
        <taxon>Tetrahymena</taxon>
    </lineage>
</organism>
<feature type="binding site" evidence="5">
    <location>
        <position position="243"/>
    </location>
    <ligand>
        <name>S-adenosyl-L-methionine</name>
        <dbReference type="ChEBI" id="CHEBI:59789"/>
    </ligand>
</feature>
<evidence type="ECO:0000313" key="8">
    <source>
        <dbReference type="Proteomes" id="UP000009168"/>
    </source>
</evidence>
<dbReference type="KEGG" id="tet:TTHERM_00499610"/>
<comment type="similarity">
    <text evidence="5">Belongs to the class I-like SAM-binding methyltransferase superfamily. RsmB/NOP family.</text>
</comment>
<keyword evidence="8" id="KW-1185">Reference proteome</keyword>
<evidence type="ECO:0000256" key="5">
    <source>
        <dbReference type="PROSITE-ProRule" id="PRU01023"/>
    </source>
</evidence>
<accession>I7M9J8</accession>
<reference evidence="8" key="1">
    <citation type="journal article" date="2006" name="PLoS Biol.">
        <title>Macronuclear genome sequence of the ciliate Tetrahymena thermophila, a model eukaryote.</title>
        <authorList>
            <person name="Eisen J.A."/>
            <person name="Coyne R.S."/>
            <person name="Wu M."/>
            <person name="Wu D."/>
            <person name="Thiagarajan M."/>
            <person name="Wortman J.R."/>
            <person name="Badger J.H."/>
            <person name="Ren Q."/>
            <person name="Amedeo P."/>
            <person name="Jones K.M."/>
            <person name="Tallon L.J."/>
            <person name="Delcher A.L."/>
            <person name="Salzberg S.L."/>
            <person name="Silva J.C."/>
            <person name="Haas B.J."/>
            <person name="Majoros W.H."/>
            <person name="Farzad M."/>
            <person name="Carlton J.M."/>
            <person name="Smith R.K. Jr."/>
            <person name="Garg J."/>
            <person name="Pearlman R.E."/>
            <person name="Karrer K.M."/>
            <person name="Sun L."/>
            <person name="Manning G."/>
            <person name="Elde N.C."/>
            <person name="Turkewitz A.P."/>
            <person name="Asai D.J."/>
            <person name="Wilkes D.E."/>
            <person name="Wang Y."/>
            <person name="Cai H."/>
            <person name="Collins K."/>
            <person name="Stewart B.A."/>
            <person name="Lee S.R."/>
            <person name="Wilamowska K."/>
            <person name="Weinberg Z."/>
            <person name="Ruzzo W.L."/>
            <person name="Wloga D."/>
            <person name="Gaertig J."/>
            <person name="Frankel J."/>
            <person name="Tsao C.-C."/>
            <person name="Gorovsky M.A."/>
            <person name="Keeling P.J."/>
            <person name="Waller R.F."/>
            <person name="Patron N.J."/>
            <person name="Cherry J.M."/>
            <person name="Stover N.A."/>
            <person name="Krieger C.J."/>
            <person name="del Toro C."/>
            <person name="Ryder H.F."/>
            <person name="Williamson S.C."/>
            <person name="Barbeau R.A."/>
            <person name="Hamilton E.P."/>
            <person name="Orias E."/>
        </authorList>
    </citation>
    <scope>NUCLEOTIDE SEQUENCE [LARGE SCALE GENOMIC DNA]</scope>
    <source>
        <strain evidence="8">SB210</strain>
    </source>
</reference>
<dbReference type="InterPro" id="IPR001678">
    <property type="entry name" value="MeTrfase_RsmB-F_NOP2_dom"/>
</dbReference>
<keyword evidence="4 5" id="KW-0694">RNA-binding</keyword>
<dbReference type="GO" id="GO:0070475">
    <property type="term" value="P:rRNA base methylation"/>
    <property type="evidence" value="ECO:0007669"/>
    <property type="project" value="TreeGrafter"/>
</dbReference>
<evidence type="ECO:0000259" key="6">
    <source>
        <dbReference type="PROSITE" id="PS51686"/>
    </source>
</evidence>
<dbReference type="PANTHER" id="PTHR22807">
    <property type="entry name" value="NOP2 YEAST -RELATED NOL1/NOP2/FMU SUN DOMAIN-CONTAINING"/>
    <property type="match status" value="1"/>
</dbReference>
<dbReference type="InterPro" id="IPR023267">
    <property type="entry name" value="RCMT"/>
</dbReference>
<dbReference type="AlphaFoldDB" id="I7M9J8"/>
<keyword evidence="2 5" id="KW-0808">Transferase</keyword>
<comment type="caution">
    <text evidence="5">Lacks conserved residue(s) required for the propagation of feature annotation.</text>
</comment>
<dbReference type="GO" id="GO:0000470">
    <property type="term" value="P:maturation of LSU-rRNA"/>
    <property type="evidence" value="ECO:0007669"/>
    <property type="project" value="TreeGrafter"/>
</dbReference>
<dbReference type="GO" id="GO:0009383">
    <property type="term" value="F:rRNA (cytosine-C5-)-methyltransferase activity"/>
    <property type="evidence" value="ECO:0007669"/>
    <property type="project" value="TreeGrafter"/>
</dbReference>
<gene>
    <name evidence="7" type="ORF">TTHERM_00499610</name>
</gene>
<dbReference type="GO" id="GO:0005730">
    <property type="term" value="C:nucleolus"/>
    <property type="evidence" value="ECO:0007669"/>
    <property type="project" value="TreeGrafter"/>
</dbReference>